<evidence type="ECO:0000313" key="2">
    <source>
        <dbReference type="EMBL" id="CQR26590.1"/>
    </source>
</evidence>
<organism evidence="2 3">
    <name type="scientific">Thiomonas arsenitoxydans (strain DSM 22701 / CIP 110005 / 3As)</name>
    <dbReference type="NCBI Taxonomy" id="426114"/>
    <lineage>
        <taxon>Bacteria</taxon>
        <taxon>Pseudomonadati</taxon>
        <taxon>Pseudomonadota</taxon>
        <taxon>Betaproteobacteria</taxon>
        <taxon>Burkholderiales</taxon>
        <taxon>Thiomonas</taxon>
    </lineage>
</organism>
<evidence type="ECO:0000313" key="3">
    <source>
        <dbReference type="Proteomes" id="UP000078599"/>
    </source>
</evidence>
<evidence type="ECO:0000256" key="1">
    <source>
        <dbReference type="SAM" id="MobiDB-lite"/>
    </source>
</evidence>
<dbReference type="EMBL" id="CTRI01000002">
    <property type="protein sequence ID" value="CQR26590.1"/>
    <property type="molecule type" value="Genomic_DNA"/>
</dbReference>
<proteinExistence type="predicted"/>
<sequence length="86" mass="9884">MRLSRHISGLTRELRGVLRMQVQPEVDGEAHPEHEAQPTQRPHRSLIGHTGRPSLFGVGLNKRQPDVRNAMAVLRRRRILLCERHA</sequence>
<comment type="caution">
    <text evidence="2">The sequence shown here is derived from an EMBL/GenBank/DDBJ whole genome shotgun (WGS) entry which is preliminary data.</text>
</comment>
<gene>
    <name evidence="2" type="ORF">THICB1_100111</name>
</gene>
<feature type="region of interest" description="Disordered" evidence="1">
    <location>
        <begin position="25"/>
        <end position="60"/>
    </location>
</feature>
<protein>
    <submittedName>
        <fullName evidence="2">Uncharacterized protein</fullName>
    </submittedName>
</protein>
<dbReference type="Proteomes" id="UP000078599">
    <property type="component" value="Unassembled WGS sequence"/>
</dbReference>
<reference evidence="2 3" key="1">
    <citation type="submission" date="2015-03" db="EMBL/GenBank/DDBJ databases">
        <authorList>
            <person name="Regsiter A."/>
            <person name="william w."/>
        </authorList>
    </citation>
    <scope>NUCLEOTIDE SEQUENCE [LARGE SCALE GENOMIC DNA]</scope>
    <source>
        <strain evidence="2 3">CB1</strain>
    </source>
</reference>
<keyword evidence="3" id="KW-1185">Reference proteome</keyword>
<accession>A0ABM9T3P7</accession>
<name>A0ABM9T3P7_THIA3</name>